<dbReference type="InterPro" id="IPR037232">
    <property type="entry name" value="NADH_quin_OxRdtase_su_C/D-like"/>
</dbReference>
<dbReference type="GO" id="GO:0008137">
    <property type="term" value="F:NADH dehydrogenase (ubiquinone) activity"/>
    <property type="evidence" value="ECO:0007669"/>
    <property type="project" value="InterPro"/>
</dbReference>
<dbReference type="RefSeq" id="WP_013562343.1">
    <property type="nucleotide sequence ID" value="NC_014961.1"/>
</dbReference>
<keyword evidence="4" id="KW-1185">Reference proteome</keyword>
<dbReference type="PANTHER" id="PTHR10884">
    <property type="entry name" value="NADH DEHYDROGENASE UBIQUINONE IRON-SULFUR PROTEIN 3"/>
    <property type="match status" value="1"/>
</dbReference>
<name>E8R9E5_DESM0</name>
<proteinExistence type="inferred from homology"/>
<dbReference type="AlphaFoldDB" id="E8R9E5"/>
<dbReference type="GeneID" id="10153513"/>
<dbReference type="HOGENOM" id="CLU_1754781_0_0_2"/>
<comment type="similarity">
    <text evidence="1">Belongs to the complex I 30 kDa subunit family.</text>
</comment>
<evidence type="ECO:0000256" key="1">
    <source>
        <dbReference type="ARBA" id="ARBA00007569"/>
    </source>
</evidence>
<reference evidence="3 4" key="2">
    <citation type="journal article" date="2011" name="Stand. Genomic Sci.">
        <title>Complete genome sequence of Desulfurococcus mucosus type strain (O7/1).</title>
        <authorList>
            <person name="Wirth R."/>
            <person name="Chertkov O."/>
            <person name="Held B."/>
            <person name="Lapidus A."/>
            <person name="Nolan M."/>
            <person name="Lucas S."/>
            <person name="Hammon N."/>
            <person name="Deshpande S."/>
            <person name="Cheng J.F."/>
            <person name="Tapia R."/>
            <person name="Han C."/>
            <person name="Goodwin L."/>
            <person name="Pitluck S."/>
            <person name="Liolios K."/>
            <person name="Ioanna P."/>
            <person name="Ivanova N."/>
            <person name="Mavromatis K."/>
            <person name="Mikhailova N."/>
            <person name="Pati A."/>
            <person name="Chen A."/>
            <person name="Palaniappan K."/>
            <person name="Land M."/>
            <person name="Hauser L."/>
            <person name="Chang Y.J."/>
            <person name="Jeffries C.D."/>
            <person name="Bilek Y."/>
            <person name="Hader T."/>
            <person name="Rohde M."/>
            <person name="Spring S."/>
            <person name="Sikorski J."/>
            <person name="Goker M."/>
            <person name="Woyke T."/>
            <person name="Bristow J."/>
            <person name="Eisen J.A."/>
            <person name="Markowitz V."/>
            <person name="Hugenholtz P."/>
            <person name="Kyrpides N.C."/>
            <person name="Klenk H.P."/>
        </authorList>
    </citation>
    <scope>NUCLEOTIDE SEQUENCE [LARGE SCALE GENOMIC DNA]</scope>
    <source>
        <strain evidence="4">ATCC 35584 / DSM 2162 / JCM 9187 / O7/1</strain>
    </source>
</reference>
<evidence type="ECO:0000313" key="4">
    <source>
        <dbReference type="Proteomes" id="UP000001068"/>
    </source>
</evidence>
<dbReference type="Gene3D" id="3.30.460.80">
    <property type="entry name" value="NADH:ubiquinone oxidoreductase, 30kDa subunit"/>
    <property type="match status" value="1"/>
</dbReference>
<feature type="domain" description="NADH:ubiquinone oxidoreductase 30kDa subunit" evidence="2">
    <location>
        <begin position="30"/>
        <end position="149"/>
    </location>
</feature>
<dbReference type="Pfam" id="PF00329">
    <property type="entry name" value="Complex1_30kDa"/>
    <property type="match status" value="1"/>
</dbReference>
<organism evidence="3 4">
    <name type="scientific">Desulfurococcus mucosus (strain ATCC 35584 / DSM 2162 / JCM 9187 / O7/1)</name>
    <dbReference type="NCBI Taxonomy" id="765177"/>
    <lineage>
        <taxon>Archaea</taxon>
        <taxon>Thermoproteota</taxon>
        <taxon>Thermoprotei</taxon>
        <taxon>Desulfurococcales</taxon>
        <taxon>Desulfurococcaceae</taxon>
        <taxon>Desulfurococcus</taxon>
    </lineage>
</organism>
<dbReference type="PANTHER" id="PTHR10884:SF14">
    <property type="entry name" value="NADH DEHYDROGENASE [UBIQUINONE] IRON-SULFUR PROTEIN 3, MITOCHONDRIAL"/>
    <property type="match status" value="1"/>
</dbReference>
<dbReference type="EMBL" id="CP002363">
    <property type="protein sequence ID" value="ADV65121.1"/>
    <property type="molecule type" value="Genomic_DNA"/>
</dbReference>
<accession>E8R9E5</accession>
<dbReference type="InterPro" id="IPR001268">
    <property type="entry name" value="NADH_UbQ_OxRdtase_30kDa_su"/>
</dbReference>
<gene>
    <name evidence="3" type="ordered locus">Desmu_0817</name>
</gene>
<evidence type="ECO:0000313" key="3">
    <source>
        <dbReference type="EMBL" id="ADV65121.1"/>
    </source>
</evidence>
<dbReference type="STRING" id="765177.Desmu_0817"/>
<reference evidence="4" key="1">
    <citation type="submission" date="2010-11" db="EMBL/GenBank/DDBJ databases">
        <title>The complete genome of Desulfurococcus mucosus DSM 2162.</title>
        <authorList>
            <consortium name="US DOE Joint Genome Institute (JGI-PGF)"/>
            <person name="Lucas S."/>
            <person name="Copeland A."/>
            <person name="Lapidus A."/>
            <person name="Bruce D."/>
            <person name="Goodwin L."/>
            <person name="Pitluck S."/>
            <person name="Kyrpides N."/>
            <person name="Mavromatis K."/>
            <person name="Pagani I."/>
            <person name="Ivanova N."/>
            <person name="Ovchinnikova G."/>
            <person name="Chertkov O."/>
            <person name="Held B."/>
            <person name="Brettin T."/>
            <person name="Detter J.C."/>
            <person name="Tapia R."/>
            <person name="Han C."/>
            <person name="Land M."/>
            <person name="Hauser L."/>
            <person name="Markowitz V."/>
            <person name="Cheng J.-F."/>
            <person name="Hugenholtz P."/>
            <person name="Woyke T."/>
            <person name="Wu D."/>
            <person name="Wirth R."/>
            <person name="Bilek Y."/>
            <person name="Hader T."/>
            <person name="Klenk H.-P."/>
            <person name="Eisen J.A."/>
        </authorList>
    </citation>
    <scope>NUCLEOTIDE SEQUENCE [LARGE SCALE GENOMIC DNA]</scope>
    <source>
        <strain evidence="4">ATCC 35584 / DSM 2162 / JCM 9187 / O7/1</strain>
    </source>
</reference>
<dbReference type="Proteomes" id="UP000001068">
    <property type="component" value="Chromosome"/>
</dbReference>
<evidence type="ECO:0000259" key="2">
    <source>
        <dbReference type="Pfam" id="PF00329"/>
    </source>
</evidence>
<dbReference type="eggNOG" id="arCOG01551">
    <property type="taxonomic scope" value="Archaea"/>
</dbReference>
<sequence>MTTGAGERLSFMDKYVVEKGVVKPGRTLLVVKPENVKQVFAEMLEKIGRENMYLSTIVATDMKDEGRIRLDYYVVLLPEEETIVIRTHLPRDNPVVDSIIDVIPGALAGECEAHDLLGVVFQGNPFLRRGFFVPRDLVEQGKYPLRKDSGV</sequence>
<keyword evidence="3" id="KW-0830">Ubiquinone</keyword>
<dbReference type="SUPFAM" id="SSF143243">
    <property type="entry name" value="Nqo5-like"/>
    <property type="match status" value="1"/>
</dbReference>
<protein>
    <submittedName>
        <fullName evidence="3">NADH dehydrogenase (Ubiquinone) 30 kDa subunit</fullName>
    </submittedName>
</protein>
<dbReference type="KEGG" id="dmu:Desmu_0817"/>